<protein>
    <submittedName>
        <fullName evidence="1">Uncharacterized protein</fullName>
    </submittedName>
</protein>
<evidence type="ECO:0000313" key="2">
    <source>
        <dbReference type="Proteomes" id="UP001056120"/>
    </source>
</evidence>
<accession>A0ACB9HL22</accession>
<organism evidence="1 2">
    <name type="scientific">Smallanthus sonchifolius</name>
    <dbReference type="NCBI Taxonomy" id="185202"/>
    <lineage>
        <taxon>Eukaryota</taxon>
        <taxon>Viridiplantae</taxon>
        <taxon>Streptophyta</taxon>
        <taxon>Embryophyta</taxon>
        <taxon>Tracheophyta</taxon>
        <taxon>Spermatophyta</taxon>
        <taxon>Magnoliopsida</taxon>
        <taxon>eudicotyledons</taxon>
        <taxon>Gunneridae</taxon>
        <taxon>Pentapetalae</taxon>
        <taxon>asterids</taxon>
        <taxon>campanulids</taxon>
        <taxon>Asterales</taxon>
        <taxon>Asteraceae</taxon>
        <taxon>Asteroideae</taxon>
        <taxon>Heliantheae alliance</taxon>
        <taxon>Millerieae</taxon>
        <taxon>Smallanthus</taxon>
    </lineage>
</organism>
<comment type="caution">
    <text evidence="1">The sequence shown here is derived from an EMBL/GenBank/DDBJ whole genome shotgun (WGS) entry which is preliminary data.</text>
</comment>
<gene>
    <name evidence="1" type="ORF">L1987_39321</name>
</gene>
<name>A0ACB9HL22_9ASTR</name>
<reference evidence="2" key="1">
    <citation type="journal article" date="2022" name="Mol. Ecol. Resour.">
        <title>The genomes of chicory, endive, great burdock and yacon provide insights into Asteraceae palaeo-polyploidization history and plant inulin production.</title>
        <authorList>
            <person name="Fan W."/>
            <person name="Wang S."/>
            <person name="Wang H."/>
            <person name="Wang A."/>
            <person name="Jiang F."/>
            <person name="Liu H."/>
            <person name="Zhao H."/>
            <person name="Xu D."/>
            <person name="Zhang Y."/>
        </authorList>
    </citation>
    <scope>NUCLEOTIDE SEQUENCE [LARGE SCALE GENOMIC DNA]</scope>
    <source>
        <strain evidence="2">cv. Yunnan</strain>
    </source>
</reference>
<reference evidence="1 2" key="2">
    <citation type="journal article" date="2022" name="Mol. Ecol. Resour.">
        <title>The genomes of chicory, endive, great burdock and yacon provide insights into Asteraceae paleo-polyploidization history and plant inulin production.</title>
        <authorList>
            <person name="Fan W."/>
            <person name="Wang S."/>
            <person name="Wang H."/>
            <person name="Wang A."/>
            <person name="Jiang F."/>
            <person name="Liu H."/>
            <person name="Zhao H."/>
            <person name="Xu D."/>
            <person name="Zhang Y."/>
        </authorList>
    </citation>
    <scope>NUCLEOTIDE SEQUENCE [LARGE SCALE GENOMIC DNA]</scope>
    <source>
        <strain evidence="2">cv. Yunnan</strain>
        <tissue evidence="1">Leaves</tissue>
    </source>
</reference>
<dbReference type="Proteomes" id="UP001056120">
    <property type="component" value="Linkage Group LG12"/>
</dbReference>
<evidence type="ECO:0000313" key="1">
    <source>
        <dbReference type="EMBL" id="KAI3796643.1"/>
    </source>
</evidence>
<proteinExistence type="predicted"/>
<sequence length="159" mass="18007">MGKRYEELNDRLDGIDGIMKELGERMKVLLASAEMKKNPNNGFGGGLDDEDKTTLFHKKSITFLDILYSFCNPFSCFSFPNNFEDFVVGHFRNRAVDIMKAYEAYSEGVQVGCLVKDVPQRDNKGTFSTTFNDDLDSCIKTLIVEFERIGAKVDETSML</sequence>
<dbReference type="EMBL" id="CM042029">
    <property type="protein sequence ID" value="KAI3796643.1"/>
    <property type="molecule type" value="Genomic_DNA"/>
</dbReference>
<keyword evidence="2" id="KW-1185">Reference proteome</keyword>